<dbReference type="EMBL" id="JAMQGO010000023">
    <property type="protein sequence ID" value="MCM2563925.1"/>
    <property type="molecule type" value="Genomic_DNA"/>
</dbReference>
<proteinExistence type="predicted"/>
<accession>A0ACC6A0N4</accession>
<protein>
    <submittedName>
        <fullName evidence="1">Uncharacterized protein</fullName>
    </submittedName>
</protein>
<name>A0ACC6A0N4_9RHOB</name>
<dbReference type="Proteomes" id="UP001203036">
    <property type="component" value="Unassembled WGS sequence"/>
</dbReference>
<evidence type="ECO:0000313" key="1">
    <source>
        <dbReference type="EMBL" id="MCM2563925.1"/>
    </source>
</evidence>
<reference evidence="1" key="1">
    <citation type="submission" date="2022-06" db="EMBL/GenBank/DDBJ databases">
        <title>Lutimaribacter sp. EGI FJ00013, a novel bacterium isolated from a salt lake sediment enrichment.</title>
        <authorList>
            <person name="Gao L."/>
            <person name="Fang B.-Z."/>
            <person name="Li W.-J."/>
        </authorList>
    </citation>
    <scope>NUCLEOTIDE SEQUENCE</scope>
    <source>
        <strain evidence="1">EGI FJ00013</strain>
    </source>
</reference>
<comment type="caution">
    <text evidence="1">The sequence shown here is derived from an EMBL/GenBank/DDBJ whole genome shotgun (WGS) entry which is preliminary data.</text>
</comment>
<evidence type="ECO:0000313" key="2">
    <source>
        <dbReference type="Proteomes" id="UP001203036"/>
    </source>
</evidence>
<keyword evidence="2" id="KW-1185">Reference proteome</keyword>
<organism evidence="1 2">
    <name type="scientific">Lutimaribacter degradans</name>
    <dbReference type="NCBI Taxonomy" id="2945989"/>
    <lineage>
        <taxon>Bacteria</taxon>
        <taxon>Pseudomonadati</taxon>
        <taxon>Pseudomonadota</taxon>
        <taxon>Alphaproteobacteria</taxon>
        <taxon>Rhodobacterales</taxon>
        <taxon>Roseobacteraceae</taxon>
        <taxon>Lutimaribacter</taxon>
    </lineage>
</organism>
<sequence length="46" mass="5011">MSDFAGLKAAPKLEPSQQRRGDDGGQPKPARTVAEIFAELEAERKI</sequence>
<gene>
    <name evidence="1" type="ORF">M8744_17390</name>
</gene>